<organism evidence="4 5">
    <name type="scientific">Zygosaccharomyces rouxii (strain ATCC 2623 / CBS 732 / NBRC 1130 / NCYC 568 / NRRL Y-229)</name>
    <dbReference type="NCBI Taxonomy" id="559307"/>
    <lineage>
        <taxon>Eukaryota</taxon>
        <taxon>Fungi</taxon>
        <taxon>Dikarya</taxon>
        <taxon>Ascomycota</taxon>
        <taxon>Saccharomycotina</taxon>
        <taxon>Saccharomycetes</taxon>
        <taxon>Saccharomycetales</taxon>
        <taxon>Saccharomycetaceae</taxon>
        <taxon>Zygosaccharomyces</taxon>
    </lineage>
</organism>
<dbReference type="GO" id="GO:0005543">
    <property type="term" value="F:phospholipid binding"/>
    <property type="evidence" value="ECO:0007669"/>
    <property type="project" value="InterPro"/>
</dbReference>
<evidence type="ECO:0000256" key="1">
    <source>
        <dbReference type="SAM" id="Coils"/>
    </source>
</evidence>
<dbReference type="CDD" id="cd13365">
    <property type="entry name" value="PH_PLC_plant-like"/>
    <property type="match status" value="1"/>
</dbReference>
<dbReference type="GO" id="GO:0005739">
    <property type="term" value="C:mitochondrion"/>
    <property type="evidence" value="ECO:0007669"/>
    <property type="project" value="TreeGrafter"/>
</dbReference>
<evidence type="ECO:0000313" key="5">
    <source>
        <dbReference type="Proteomes" id="UP000008536"/>
    </source>
</evidence>
<feature type="compositionally biased region" description="Basic and acidic residues" evidence="2">
    <location>
        <begin position="1"/>
        <end position="10"/>
    </location>
</feature>
<dbReference type="InterPro" id="IPR001849">
    <property type="entry name" value="PH_domain"/>
</dbReference>
<feature type="domain" description="PH" evidence="3">
    <location>
        <begin position="2369"/>
        <end position="2477"/>
    </location>
</feature>
<feature type="coiled-coil region" evidence="1">
    <location>
        <begin position="99"/>
        <end position="314"/>
    </location>
</feature>
<dbReference type="PANTHER" id="PTHR28190:SF1">
    <property type="entry name" value="NUCLEAR MIGRATION PROTEIN NUM1"/>
    <property type="match status" value="1"/>
</dbReference>
<dbReference type="EMBL" id="CU928178">
    <property type="protein sequence ID" value="CAR28723.1"/>
    <property type="molecule type" value="Genomic_DNA"/>
</dbReference>
<dbReference type="SUPFAM" id="SSF50729">
    <property type="entry name" value="PH domain-like"/>
    <property type="match status" value="1"/>
</dbReference>
<dbReference type="HOGENOM" id="CLU_000674_0_0_1"/>
<dbReference type="GO" id="GO:0005938">
    <property type="term" value="C:cell cortex"/>
    <property type="evidence" value="ECO:0007669"/>
    <property type="project" value="InterPro"/>
</dbReference>
<dbReference type="SMART" id="SM00233">
    <property type="entry name" value="PH"/>
    <property type="match status" value="1"/>
</dbReference>
<feature type="compositionally biased region" description="Basic and acidic residues" evidence="2">
    <location>
        <begin position="17"/>
        <end position="30"/>
    </location>
</feature>
<keyword evidence="1" id="KW-0175">Coiled coil</keyword>
<dbReference type="KEGG" id="zro:ZYRO0F10538g"/>
<feature type="compositionally biased region" description="Basic and acidic residues" evidence="2">
    <location>
        <begin position="372"/>
        <end position="381"/>
    </location>
</feature>
<feature type="region of interest" description="Disordered" evidence="2">
    <location>
        <begin position="408"/>
        <end position="444"/>
    </location>
</feature>
<feature type="region of interest" description="Disordered" evidence="2">
    <location>
        <begin position="1595"/>
        <end position="1631"/>
    </location>
</feature>
<feature type="region of interest" description="Disordered" evidence="2">
    <location>
        <begin position="1770"/>
        <end position="1791"/>
    </location>
</feature>
<dbReference type="PROSITE" id="PS50003">
    <property type="entry name" value="PH_DOMAIN"/>
    <property type="match status" value="1"/>
</dbReference>
<dbReference type="STRING" id="559307.C5DY62"/>
<feature type="compositionally biased region" description="Basic residues" evidence="2">
    <location>
        <begin position="417"/>
        <end position="427"/>
    </location>
</feature>
<dbReference type="InterPro" id="IPR024774">
    <property type="entry name" value="PH_dom-Mcp5-type"/>
</dbReference>
<feature type="region of interest" description="Disordered" evidence="2">
    <location>
        <begin position="1"/>
        <end position="47"/>
    </location>
</feature>
<evidence type="ECO:0000259" key="3">
    <source>
        <dbReference type="PROSITE" id="PS50003"/>
    </source>
</evidence>
<feature type="compositionally biased region" description="Low complexity" evidence="2">
    <location>
        <begin position="384"/>
        <end position="393"/>
    </location>
</feature>
<name>C5DY62_ZYGRC</name>
<evidence type="ECO:0000313" key="4">
    <source>
        <dbReference type="EMBL" id="CAR28723.1"/>
    </source>
</evidence>
<feature type="compositionally biased region" description="Polar residues" evidence="2">
    <location>
        <begin position="2303"/>
        <end position="2314"/>
    </location>
</feature>
<dbReference type="FunCoup" id="C5DY62">
    <property type="interactions" value="225"/>
</dbReference>
<dbReference type="GO" id="GO:0032065">
    <property type="term" value="P:maintenance of protein location in cell cortex"/>
    <property type="evidence" value="ECO:0007669"/>
    <property type="project" value="InterPro"/>
</dbReference>
<feature type="compositionally biased region" description="Low complexity" evidence="2">
    <location>
        <begin position="1602"/>
        <end position="1617"/>
    </location>
</feature>
<keyword evidence="5" id="KW-1185">Reference proteome</keyword>
<proteinExistence type="predicted"/>
<dbReference type="InterPro" id="IPR053005">
    <property type="entry name" value="Nuclear_Pos-Cytoskel_Interact"/>
</dbReference>
<sequence>MSSKSNKRESLLTQFENMHKQLNEESEGKSEPQPNAGDVTQGADIKKPSLFSNVLNKRDKNNSMPIFAGSATHNGVFTANNGKDMNFVMGLSENLLVECRRLQAENEEKNGTINQLQDEYQNLEDKHEKLDSSHQVTSKELTALKDTNWELEVKLQQFSVEFKELKDKLNRNKKELKVEQENSKTTMAELEVSRLQRTGLEKELAEREKEYSAELTELRKNVSELNDENDSLYGRIKTLDKKILQNESLRTQLSESAQLVDNLKRQLGELETKLENSSDNGILKAQLSKSESTVNKLKLQLTDLKTKNKNHDDLQLELLHSRGLISKLKQQVATFEATTNSNVDENKALKSNMELINQEAENLRLQVSELQKQLHERDNDKNNSLQSELSQSKQLVEELRQQLATFETKKGTSNRNTRMKVRKRSKGRSVDVKELSDQESDVSETMDKLAALENLEDELAADEESNIPIEKVEKYAKLHKMRLISESEYSKAQLHKRTDSNEQLVNTVGDTNLLALPNDNSSQKKYIEGATSIDAMIERVESSGYKVLSFPEFNEKQEKLHELENPSEKYLKSKASHLGKILVSQDSYNKAVNPPASQLKETLEKAGYTIIGNDEYKKMVASIETPELNYLDTKLAAKGKMAVTAEDFKNYTSPGVQFVEDLTKSIGYVAIAQEKYNEMQRKITEPSIETILSTLDKQDFQAILSQFGKKHHLVLLNKKDHDHLVSAFANPSKQYLIEKCPSQQIQPVPIDEYHRMLQTLQNPTLEFMNDKATSMNKKLIPLKTFEKLRRTSENPSVDFLRQHAKKNHFIMLSEDDHHTMQRTLNEPNIEYLQAKAKNHKLVDLETHDKLTRTFNTPSLEFLTEKASGKGYDVVNTKEHKELLRKVMRPTEDEISQSARNLGAVVVQVEEYEGLKEITSAPSKDFILEKANKLNMVVLENGEYEKLKKASTDKESLFSSVKGLGFFPVPIPELNTLRGSTLEKSNVSDIEKRLKTLGYVAVSIKQYNELNKSPVDRATKEDTLALCSKYSFKPISIEEYQKLKNDSKPTVYSEDELIEMLKSHGYAVMPVNEHEAMTGMIKSPTAEFLEESAAQHGKVLINRDLHEQHINILDSPTIEFLSEKASTLGYKVIAEKEYESLRAQIDSPSTDSLKKMAGLYNLTLIPHAKYNKLMNDVNNPSLSTLQTKATAMRKRVVDNAEYGELQRKTSSPTKEELQTLAVTLNMVLVVKDEYDNLLKQINHPSLEFLERKLAQFQYVAIPASDHHALKKSVEDPSEHFLSEKAASRGMLLLSKTDHEGHMDALENPSLEYLGESAKKYSKVLVSSSEIKTPDQAALIEEIAKGDLVTIARKELDNLKNSAENPSTDVMIPKLEDSNYVVLDEGKFDEMKRQIESPHLDRVAKHAKEHGHVLVRSKDLAEQSSHDVEDLGPLTKEGSFLLLNAEEYDALLNSNIDTLGQRDLLRMCDKLGLIPVPRAKYEELNSTPDVTRLQEYATELGMVVISQDDFDEMISELEKPLEQSVHSFAEENNLLLIEKDSYENLLFRLNNPTKDELEKHSERLGLVLVPSKQYETLVEQFKYKSSSSLPLQEGLTEAKENTNSGALHGSSASSGMLRSSNEEHGKSSDNISTPAFSKTDVYRAAESLDLTVLAADEYESLLSRNSTAEAVTLKDIQEFAARHNMKLLPSTEQGYGNSTSQLRMAIDSTSTDSIEFKHNSTSTIGSDFTNYFDTMEGRPAEITEAQKVEKSKEVYSGNNRFVGQSPEQIKSMSLASQESTLKTSGTPSTSRAEPLSIETLKEKAAEVGYVLVPASEYELTSKKNESTEVEDTEDWYDAANFESGSNNEAAILAKKAKQLGFVLAPSSESQEDLNNRGKTVSPEVVSGQAARLGLVVLERETFQALDLKAKDSKERLEQLAEKFGCHVLQNEEYSLLDKRLKEAELNIDNIQAKAGELGYHVLNEEQYEELKDAATAGRKELTPEEFKNKATEFDLVPLSAAAYGELMSKSAAEPRELNEEDIKKRASALGLTTMPNDAYKNLLSKQIPQEATKEYLEERASKLGMTVLSNRAYEELSTRRKRPAITKDMIMSRARDYGLTVLPNSTYKELTSANSFENSKESITADAQRLGLKVMGKEEYDTLLSHTKRQRITMKDVVEKSGEFGMALVPKEQMNKKSELTKDDIVHASGKFGLVTLGKKEFARLQRLSKPESLKERAQAANMICLPKSAIIASPDRTNVDDLVVIPTAYYKKLLSREASMISARKQQVEMSKPSARPPQRIARQESIRSTQSGRPVQKVREQRSINSLMGSTRSATGVGSGVGPGPVVASNASNSSSREVPIPRASSMGALSLNTLESLNEPSIIPALTQTVIGEYLYKYYQVFGVGGESRHERYFWVHPYSMTLYWSPTNPVVENPTNHSTKCAPIVKVDSVIDKNPTQGLYHKCLVITTDTRVIKIACPSRQRHNVWYNSLRYLLQRSMEGINLEDIAENPSDTMYSGKIFALSKQPSKKLPMSTSSSFLRGKH</sequence>
<dbReference type="Proteomes" id="UP000008536">
    <property type="component" value="Chromosome F"/>
</dbReference>
<protein>
    <submittedName>
        <fullName evidence="4">ZYRO0F10538p</fullName>
    </submittedName>
</protein>
<gene>
    <name evidence="4" type="ordered locus">ZYRO0F10538g</name>
</gene>
<feature type="coiled-coil region" evidence="1">
    <location>
        <begin position="1900"/>
        <end position="1951"/>
    </location>
</feature>
<feature type="region of interest" description="Disordered" evidence="2">
    <location>
        <begin position="2263"/>
        <end position="2340"/>
    </location>
</feature>
<accession>C5DY62</accession>
<dbReference type="GO" id="GO:0000226">
    <property type="term" value="P:microtubule cytoskeleton organization"/>
    <property type="evidence" value="ECO:0007669"/>
    <property type="project" value="TreeGrafter"/>
</dbReference>
<dbReference type="InParanoid" id="C5DY62"/>
<dbReference type="Pfam" id="PF12814">
    <property type="entry name" value="Mcp5_PH"/>
    <property type="match status" value="1"/>
</dbReference>
<dbReference type="PANTHER" id="PTHR28190">
    <property type="entry name" value="NUCLEAR MIGRATION PROTEIN NUM1"/>
    <property type="match status" value="1"/>
</dbReference>
<reference evidence="4 5" key="1">
    <citation type="journal article" date="2009" name="Genome Res.">
        <title>Comparative genomics of protoploid Saccharomycetaceae.</title>
        <authorList>
            <consortium name="The Genolevures Consortium"/>
            <person name="Souciet J.-L."/>
            <person name="Dujon B."/>
            <person name="Gaillardin C."/>
            <person name="Johnston M."/>
            <person name="Baret P.V."/>
            <person name="Cliften P."/>
            <person name="Sherman D.J."/>
            <person name="Weissenbach J."/>
            <person name="Westhof E."/>
            <person name="Wincker P."/>
            <person name="Jubin C."/>
            <person name="Poulain J."/>
            <person name="Barbe V."/>
            <person name="Segurens B."/>
            <person name="Artiguenave F."/>
            <person name="Anthouard V."/>
            <person name="Vacherie B."/>
            <person name="Val M.-E."/>
            <person name="Fulton R.S."/>
            <person name="Minx P."/>
            <person name="Wilson R."/>
            <person name="Durrens P."/>
            <person name="Jean G."/>
            <person name="Marck C."/>
            <person name="Martin T."/>
            <person name="Nikolski M."/>
            <person name="Rolland T."/>
            <person name="Seret M.-L."/>
            <person name="Casaregola S."/>
            <person name="Despons L."/>
            <person name="Fairhead C."/>
            <person name="Fischer G."/>
            <person name="Lafontaine I."/>
            <person name="Leh V."/>
            <person name="Lemaire M."/>
            <person name="de Montigny J."/>
            <person name="Neuveglise C."/>
            <person name="Thierry A."/>
            <person name="Blanc-Lenfle I."/>
            <person name="Bleykasten C."/>
            <person name="Diffels J."/>
            <person name="Fritsch E."/>
            <person name="Frangeul L."/>
            <person name="Goeffon A."/>
            <person name="Jauniaux N."/>
            <person name="Kachouri-Lafond R."/>
            <person name="Payen C."/>
            <person name="Potier S."/>
            <person name="Pribylova L."/>
            <person name="Ozanne C."/>
            <person name="Richard G.-F."/>
            <person name="Sacerdot C."/>
            <person name="Straub M.-L."/>
            <person name="Talla E."/>
        </authorList>
    </citation>
    <scope>NUCLEOTIDE SEQUENCE [LARGE SCALE GENOMIC DNA]</scope>
    <source>
        <strain evidence="4 5">ATCC 2623 / CBS 732 / BCRC 21506 / NBRC 1130 / NCYC 568 / NRRL Y-229</strain>
    </source>
</reference>
<feature type="region of interest" description="Disordered" evidence="2">
    <location>
        <begin position="372"/>
        <end position="393"/>
    </location>
</feature>
<dbReference type="GO" id="GO:0015631">
    <property type="term" value="F:tubulin binding"/>
    <property type="evidence" value="ECO:0007669"/>
    <property type="project" value="TreeGrafter"/>
</dbReference>
<feature type="compositionally biased region" description="Low complexity" evidence="2">
    <location>
        <begin position="2324"/>
        <end position="2336"/>
    </location>
</feature>
<evidence type="ECO:0000256" key="2">
    <source>
        <dbReference type="SAM" id="MobiDB-lite"/>
    </source>
</evidence>
<feature type="compositionally biased region" description="Polar residues" evidence="2">
    <location>
        <begin position="1770"/>
        <end position="1789"/>
    </location>
</feature>